<comment type="subcellular location">
    <subcellularLocation>
        <location evidence="1">Membrane</location>
        <topology evidence="1">Multi-pass membrane protein</topology>
    </subcellularLocation>
</comment>
<evidence type="ECO:0000256" key="6">
    <source>
        <dbReference type="ARBA" id="ARBA00022882"/>
    </source>
</evidence>
<organism evidence="15 16">
    <name type="scientific">Prymnesium parvum</name>
    <name type="common">Toxic golden alga</name>
    <dbReference type="NCBI Taxonomy" id="97485"/>
    <lineage>
        <taxon>Eukaryota</taxon>
        <taxon>Haptista</taxon>
        <taxon>Haptophyta</taxon>
        <taxon>Prymnesiophyceae</taxon>
        <taxon>Prymnesiales</taxon>
        <taxon>Prymnesiaceae</taxon>
        <taxon>Prymnesium</taxon>
    </lineage>
</organism>
<evidence type="ECO:0000256" key="9">
    <source>
        <dbReference type="ARBA" id="ARBA00023065"/>
    </source>
</evidence>
<evidence type="ECO:0000313" key="16">
    <source>
        <dbReference type="Proteomes" id="UP001515480"/>
    </source>
</evidence>
<dbReference type="CDD" id="cd00038">
    <property type="entry name" value="CAP_ED"/>
    <property type="match status" value="2"/>
</dbReference>
<evidence type="ECO:0000256" key="10">
    <source>
        <dbReference type="ARBA" id="ARBA00023136"/>
    </source>
</evidence>
<dbReference type="Pfam" id="PF00027">
    <property type="entry name" value="cNMP_binding"/>
    <property type="match status" value="2"/>
</dbReference>
<dbReference type="GO" id="GO:0042391">
    <property type="term" value="P:regulation of membrane potential"/>
    <property type="evidence" value="ECO:0007669"/>
    <property type="project" value="TreeGrafter"/>
</dbReference>
<evidence type="ECO:0000256" key="5">
    <source>
        <dbReference type="ARBA" id="ARBA00022826"/>
    </source>
</evidence>
<dbReference type="InterPro" id="IPR005821">
    <property type="entry name" value="Ion_trans_dom"/>
</dbReference>
<feature type="transmembrane region" description="Helical" evidence="13">
    <location>
        <begin position="301"/>
        <end position="318"/>
    </location>
</feature>
<dbReference type="GO" id="GO:0034702">
    <property type="term" value="C:monoatomic ion channel complex"/>
    <property type="evidence" value="ECO:0007669"/>
    <property type="project" value="UniProtKB-KW"/>
</dbReference>
<feature type="domain" description="Cyclic nucleotide-binding" evidence="14">
    <location>
        <begin position="452"/>
        <end position="532"/>
    </location>
</feature>
<dbReference type="Proteomes" id="UP001515480">
    <property type="component" value="Unassembled WGS sequence"/>
</dbReference>
<feature type="transmembrane region" description="Helical" evidence="13">
    <location>
        <begin position="837"/>
        <end position="855"/>
    </location>
</feature>
<evidence type="ECO:0000259" key="14">
    <source>
        <dbReference type="PROSITE" id="PS50042"/>
    </source>
</evidence>
<dbReference type="FunFam" id="1.10.287.70:FF:000123">
    <property type="entry name" value="Potassium channel KAT3"/>
    <property type="match status" value="1"/>
</dbReference>
<keyword evidence="10 13" id="KW-0472">Membrane</keyword>
<dbReference type="EMBL" id="JBGBPQ010000020">
    <property type="protein sequence ID" value="KAL1504543.1"/>
    <property type="molecule type" value="Genomic_DNA"/>
</dbReference>
<keyword evidence="3" id="KW-0633">Potassium transport</keyword>
<dbReference type="InterPro" id="IPR018490">
    <property type="entry name" value="cNMP-bd_dom_sf"/>
</dbReference>
<dbReference type="SUPFAM" id="SSF81324">
    <property type="entry name" value="Voltage-gated potassium channels"/>
    <property type="match status" value="2"/>
</dbReference>
<dbReference type="SUPFAM" id="SSF51206">
    <property type="entry name" value="cAMP-binding domain-like"/>
    <property type="match status" value="2"/>
</dbReference>
<keyword evidence="11" id="KW-0407">Ion channel</keyword>
<name>A0AB34ISS9_PRYPA</name>
<dbReference type="AlphaFoldDB" id="A0AB34ISS9"/>
<dbReference type="InterPro" id="IPR050818">
    <property type="entry name" value="KCNH_animal-type"/>
</dbReference>
<keyword evidence="16" id="KW-1185">Reference proteome</keyword>
<dbReference type="Gene3D" id="1.10.287.630">
    <property type="entry name" value="Helix hairpin bin"/>
    <property type="match status" value="2"/>
</dbReference>
<dbReference type="InterPro" id="IPR000595">
    <property type="entry name" value="cNMP-bd_dom"/>
</dbReference>
<feature type="transmembrane region" description="Helical" evidence="13">
    <location>
        <begin position="603"/>
        <end position="622"/>
    </location>
</feature>
<dbReference type="PROSITE" id="PS50042">
    <property type="entry name" value="CNMP_BINDING_3"/>
    <property type="match status" value="2"/>
</dbReference>
<keyword evidence="7" id="KW-0630">Potassium</keyword>
<accession>A0AB34ISS9</accession>
<dbReference type="PRINTS" id="PR01463">
    <property type="entry name" value="EAGCHANLFMLY"/>
</dbReference>
<sequence>MIDSPRPTADPSARDASPPSRRPKHSPPRASPPAACGGSPSAPDPAAAAAAPPSPNVGLQRKMSQTGIQRTSSHHHAAAKPARRTRCHALWLHPDGAARKAIDGAVALLVMWSVYSVPLFLGFDVQLQVRSAEWWAEAAVDLAFLLEMAANFRTGIWWDGAAQPCYDDCIVGSAYLRGWFAVDAASTIPNVLSDLLQFVAHGSDEEAFRYFGLLRAVRLTKLLRLVKLNRVVMRYADLMSLRATHLVQGMVLVGHLLGCFLHFIVLYEPSCASSANATAAERDEVCTWVDLLPSTGDFQRYVASLYWAFAAMSTVGYGDLVPVTIAEAGAVLVVEFAGVLSFACVVGTVTSLTATSRKREAFVREKMDFVVGYMREHHLKRELQVRIRKFYEYSLHHRPLPDVQLIMTELSTTIREQLAYELYGKYQALFPLLQRKTLSFVAWIGPRLQAFYALRGEYVQYADVIPLDMYWLVTGSLEVLSGDLDETLYILQPGDTYGEIPIIEGTRHGVTLRAREWCDMLFLSRAGLHEAMDTLPSFKYDLTRQAQLQLQRRSAEYQASLRHRRSITNASASSTKSVFEDKPHWQHWWIIAPSNRFKARWDIVLGALILYSAFVVPVRVGFLSDTPAWRIHDIAIDMCFAVDIALNFITAYESYNGTLVDDPSRIARHYIFSPWFTIDVCSTFPFDLISGSLIDDAASIANACYAQQSSGLGAVKLLRTVRLIRLAKVMRVLKLQQMVRSLQKSLNANPAVMQLGLIFMCIIFFTHLMGCLWFFVTQMSEESNWALAYPTYTDVLAEKAICWSTPHKYLASIYWAFTTISTIGYGDIAPVSEIEQFLALAVMLIGSAVFGVVLARMTDLITALDAAGFRKRERLDVLKGYMRSSYIPSSLHRRLRKYYTYYLDAGVNFGVQQEVLKELSPSLRTEVLLFLNKEMVAHIPFFHNQHPGFVVSVCSMLVPCFALSREYIFREGDEAHEMFFLQRGRIQIRCYQTDDTKNRSVRRWEKQQEVRTQLEEVILDEQEAVSYFGEVPLLDKTVQKREASVLAITFCSLFAFPKQHLTELLELFPTVEQILHRMTRARVTKLEETRNTVLCALSNARMSSSFALSEESSEAPRKEFSLCRRKSRDFTSPAKKQLRKVVSWGANLRASPPQANSAASAESLAPAQEPAPSAAQLSPSASACQLHSPSSAEAGANECSESRQASITKSPGQTNSVVSAETPVCTPDGSWSFVDSSESMEHLTA</sequence>
<keyword evidence="5" id="KW-0631">Potassium channel</keyword>
<dbReference type="Pfam" id="PF00520">
    <property type="entry name" value="Ion_trans"/>
    <property type="match status" value="2"/>
</dbReference>
<proteinExistence type="predicted"/>
<feature type="transmembrane region" description="Helical" evidence="13">
    <location>
        <begin position="246"/>
        <end position="267"/>
    </location>
</feature>
<feature type="compositionally biased region" description="Basic residues" evidence="12">
    <location>
        <begin position="72"/>
        <end position="82"/>
    </location>
</feature>
<evidence type="ECO:0000256" key="4">
    <source>
        <dbReference type="ARBA" id="ARBA00022692"/>
    </source>
</evidence>
<dbReference type="InterPro" id="IPR014710">
    <property type="entry name" value="RmlC-like_jellyroll"/>
</dbReference>
<comment type="caution">
    <text evidence="15">The sequence shown here is derived from an EMBL/GenBank/DDBJ whole genome shotgun (WGS) entry which is preliminary data.</text>
</comment>
<dbReference type="GO" id="GO:0005249">
    <property type="term" value="F:voltage-gated potassium channel activity"/>
    <property type="evidence" value="ECO:0007669"/>
    <property type="project" value="InterPro"/>
</dbReference>
<dbReference type="Gene3D" id="1.10.287.70">
    <property type="match status" value="2"/>
</dbReference>
<keyword evidence="8 13" id="KW-1133">Transmembrane helix</keyword>
<evidence type="ECO:0000256" key="2">
    <source>
        <dbReference type="ARBA" id="ARBA00022448"/>
    </source>
</evidence>
<keyword evidence="9" id="KW-0406">Ion transport</keyword>
<keyword evidence="6" id="KW-0851">Voltage-gated channel</keyword>
<feature type="region of interest" description="Disordered" evidence="12">
    <location>
        <begin position="1"/>
        <end position="82"/>
    </location>
</feature>
<feature type="compositionally biased region" description="Low complexity" evidence="12">
    <location>
        <begin position="32"/>
        <end position="51"/>
    </location>
</feature>
<evidence type="ECO:0000256" key="13">
    <source>
        <dbReference type="SAM" id="Phobius"/>
    </source>
</evidence>
<evidence type="ECO:0000256" key="7">
    <source>
        <dbReference type="ARBA" id="ARBA00022958"/>
    </source>
</evidence>
<evidence type="ECO:0000256" key="3">
    <source>
        <dbReference type="ARBA" id="ARBA00022538"/>
    </source>
</evidence>
<evidence type="ECO:0000256" key="12">
    <source>
        <dbReference type="SAM" id="MobiDB-lite"/>
    </source>
</evidence>
<dbReference type="GO" id="GO:0005886">
    <property type="term" value="C:plasma membrane"/>
    <property type="evidence" value="ECO:0007669"/>
    <property type="project" value="TreeGrafter"/>
</dbReference>
<feature type="compositionally biased region" description="Polar residues" evidence="12">
    <location>
        <begin position="62"/>
        <end position="71"/>
    </location>
</feature>
<protein>
    <recommendedName>
        <fullName evidence="14">Cyclic nucleotide-binding domain-containing protein</fullName>
    </recommendedName>
</protein>
<keyword evidence="2" id="KW-0813">Transport</keyword>
<dbReference type="PANTHER" id="PTHR10217:SF435">
    <property type="entry name" value="POTASSIUM VOLTAGE-GATED CHANNEL PROTEIN EAG"/>
    <property type="match status" value="1"/>
</dbReference>
<reference evidence="15 16" key="1">
    <citation type="journal article" date="2024" name="Science">
        <title>Giant polyketide synthase enzymes in the biosynthesis of giant marine polyether toxins.</title>
        <authorList>
            <person name="Fallon T.R."/>
            <person name="Shende V.V."/>
            <person name="Wierzbicki I.H."/>
            <person name="Pendleton A.L."/>
            <person name="Watervoot N.F."/>
            <person name="Auber R.P."/>
            <person name="Gonzalez D.J."/>
            <person name="Wisecaver J.H."/>
            <person name="Moore B.S."/>
        </authorList>
    </citation>
    <scope>NUCLEOTIDE SEQUENCE [LARGE SCALE GENOMIC DNA]</scope>
    <source>
        <strain evidence="15 16">12B1</strain>
    </source>
</reference>
<feature type="transmembrane region" description="Helical" evidence="13">
    <location>
        <begin position="751"/>
        <end position="776"/>
    </location>
</feature>
<dbReference type="InterPro" id="IPR003938">
    <property type="entry name" value="K_chnl_volt-dep_EAG/ELK/ERG"/>
</dbReference>
<feature type="compositionally biased region" description="Polar residues" evidence="12">
    <location>
        <begin position="1202"/>
        <end position="1219"/>
    </location>
</feature>
<feature type="domain" description="Cyclic nucleotide-binding" evidence="14">
    <location>
        <begin position="941"/>
        <end position="1065"/>
    </location>
</feature>
<dbReference type="SMART" id="SM00100">
    <property type="entry name" value="cNMP"/>
    <property type="match status" value="2"/>
</dbReference>
<evidence type="ECO:0000256" key="1">
    <source>
        <dbReference type="ARBA" id="ARBA00004141"/>
    </source>
</evidence>
<feature type="region of interest" description="Disordered" evidence="12">
    <location>
        <begin position="1149"/>
        <end position="1245"/>
    </location>
</feature>
<feature type="compositionally biased region" description="Low complexity" evidence="12">
    <location>
        <begin position="1150"/>
        <end position="1183"/>
    </location>
</feature>
<keyword evidence="4 13" id="KW-0812">Transmembrane</keyword>
<gene>
    <name evidence="15" type="ORF">AB1Y20_010944</name>
</gene>
<dbReference type="PANTHER" id="PTHR10217">
    <property type="entry name" value="VOLTAGE AND LIGAND GATED POTASSIUM CHANNEL"/>
    <property type="match status" value="1"/>
</dbReference>
<feature type="transmembrane region" description="Helical" evidence="13">
    <location>
        <begin position="330"/>
        <end position="354"/>
    </location>
</feature>
<evidence type="ECO:0000256" key="8">
    <source>
        <dbReference type="ARBA" id="ARBA00022989"/>
    </source>
</evidence>
<evidence type="ECO:0000256" key="11">
    <source>
        <dbReference type="ARBA" id="ARBA00023303"/>
    </source>
</evidence>
<dbReference type="Gene3D" id="2.60.120.10">
    <property type="entry name" value="Jelly Rolls"/>
    <property type="match status" value="2"/>
</dbReference>
<evidence type="ECO:0000313" key="15">
    <source>
        <dbReference type="EMBL" id="KAL1504543.1"/>
    </source>
</evidence>